<dbReference type="EMBL" id="JAICCF010000007">
    <property type="protein sequence ID" value="MBW8688245.1"/>
    <property type="molecule type" value="Genomic_DNA"/>
</dbReference>
<dbReference type="RefSeq" id="WP_220253574.1">
    <property type="nucleotide sequence ID" value="NZ_JAICCF010000007.1"/>
</dbReference>
<keyword evidence="1" id="KW-1133">Transmembrane helix</keyword>
<accession>A0ABS7GLT9</accession>
<dbReference type="Proteomes" id="UP000812961">
    <property type="component" value="Unassembled WGS sequence"/>
</dbReference>
<reference evidence="2 3" key="1">
    <citation type="submission" date="2021-08" db="EMBL/GenBank/DDBJ databases">
        <title>The genome sequence of Chitinophaga sp. B61.</title>
        <authorList>
            <person name="Zhang X."/>
        </authorList>
    </citation>
    <scope>NUCLEOTIDE SEQUENCE [LARGE SCALE GENOMIC DNA]</scope>
    <source>
        <strain evidence="2 3">B61</strain>
    </source>
</reference>
<protein>
    <submittedName>
        <fullName evidence="2">Alanyl-tRNA synthetase</fullName>
    </submittedName>
</protein>
<evidence type="ECO:0000256" key="1">
    <source>
        <dbReference type="SAM" id="Phobius"/>
    </source>
</evidence>
<keyword evidence="1" id="KW-0472">Membrane</keyword>
<gene>
    <name evidence="2" type="ORF">K1Y79_28175</name>
</gene>
<comment type="caution">
    <text evidence="2">The sequence shown here is derived from an EMBL/GenBank/DDBJ whole genome shotgun (WGS) entry which is preliminary data.</text>
</comment>
<feature type="transmembrane region" description="Helical" evidence="1">
    <location>
        <begin position="21"/>
        <end position="42"/>
    </location>
</feature>
<keyword evidence="1" id="KW-0812">Transmembrane</keyword>
<organism evidence="2 3">
    <name type="scientific">Chitinophaga rhizophila</name>
    <dbReference type="NCBI Taxonomy" id="2866212"/>
    <lineage>
        <taxon>Bacteria</taxon>
        <taxon>Pseudomonadati</taxon>
        <taxon>Bacteroidota</taxon>
        <taxon>Chitinophagia</taxon>
        <taxon>Chitinophagales</taxon>
        <taxon>Chitinophagaceae</taxon>
        <taxon>Chitinophaga</taxon>
    </lineage>
</organism>
<evidence type="ECO:0000313" key="2">
    <source>
        <dbReference type="EMBL" id="MBW8688245.1"/>
    </source>
</evidence>
<evidence type="ECO:0000313" key="3">
    <source>
        <dbReference type="Proteomes" id="UP000812961"/>
    </source>
</evidence>
<keyword evidence="3" id="KW-1185">Reference proteome</keyword>
<sequence>MENQSSSSKENFIKWIKRFGFWGFIFFLIKGLVWLALAYYVVK</sequence>
<proteinExistence type="predicted"/>
<name>A0ABS7GLT9_9BACT</name>